<keyword evidence="6" id="KW-0997">Cell inner membrane</keyword>
<feature type="transmembrane region" description="Helical" evidence="5">
    <location>
        <begin position="230"/>
        <end position="256"/>
    </location>
</feature>
<dbReference type="CDD" id="cd06261">
    <property type="entry name" value="TM_PBP2"/>
    <property type="match status" value="1"/>
</dbReference>
<comment type="caution">
    <text evidence="8">The sequence shown here is derived from an EMBL/GenBank/DDBJ whole genome shotgun (WGS) entry which is preliminary data.</text>
</comment>
<dbReference type="GO" id="GO:0005886">
    <property type="term" value="C:plasma membrane"/>
    <property type="evidence" value="ECO:0007669"/>
    <property type="project" value="UniProtKB-SubCell"/>
</dbReference>
<feature type="transmembrane region" description="Helical" evidence="5">
    <location>
        <begin position="276"/>
        <end position="304"/>
    </location>
</feature>
<dbReference type="EMBL" id="ARYL01000018">
    <property type="protein sequence ID" value="KDA02001.1"/>
    <property type="molecule type" value="Genomic_DNA"/>
</dbReference>
<keyword evidence="2 5" id="KW-0812">Transmembrane</keyword>
<evidence type="ECO:0000256" key="2">
    <source>
        <dbReference type="ARBA" id="ARBA00022692"/>
    </source>
</evidence>
<feature type="domain" description="ABC transmembrane type-1" evidence="7">
    <location>
        <begin position="231"/>
        <end position="460"/>
    </location>
</feature>
<reference evidence="8 9" key="1">
    <citation type="journal article" date="2014" name="Antonie Van Leeuwenhoek">
        <title>Hyphomonas beringensis sp. nov. and Hyphomonas chukchiensis sp. nov., isolated from surface seawater of the Bering Sea and Chukchi Sea.</title>
        <authorList>
            <person name="Li C."/>
            <person name="Lai Q."/>
            <person name="Li G."/>
            <person name="Dong C."/>
            <person name="Wang J."/>
            <person name="Liao Y."/>
            <person name="Shao Z."/>
        </authorList>
    </citation>
    <scope>NUCLEOTIDE SEQUENCE [LARGE SCALE GENOMIC DNA]</scope>
    <source>
        <strain evidence="8 9">SCH89</strain>
    </source>
</reference>
<evidence type="ECO:0000256" key="4">
    <source>
        <dbReference type="ARBA" id="ARBA00023136"/>
    </source>
</evidence>
<evidence type="ECO:0000256" key="6">
    <source>
        <dbReference type="RuleBase" id="RU363054"/>
    </source>
</evidence>
<dbReference type="STRING" id="1280953.HOC_12368"/>
<keyword evidence="5" id="KW-0813">Transport</keyword>
<dbReference type="PANTHER" id="PTHR42727:SF1">
    <property type="entry name" value="PHOSPHATE TRANSPORT SYSTEM PERMEASE"/>
    <property type="match status" value="1"/>
</dbReference>
<dbReference type="PROSITE" id="PS50928">
    <property type="entry name" value="ABC_TM1"/>
    <property type="match status" value="1"/>
</dbReference>
<protein>
    <recommendedName>
        <fullName evidence="6">Phosphate transport system permease protein</fullName>
    </recommendedName>
</protein>
<comment type="similarity">
    <text evidence="6">Belongs to the binding-protein-dependent transport system permease family. CysTW subfamily.</text>
</comment>
<dbReference type="eggNOG" id="COG0573">
    <property type="taxonomic scope" value="Bacteria"/>
</dbReference>
<dbReference type="Pfam" id="PF00528">
    <property type="entry name" value="BPD_transp_1"/>
    <property type="match status" value="1"/>
</dbReference>
<sequence>MIQQLGHLPMGWLLLALLAMLASGGFFVGRVQAERFSGATGSVRVHSRPNYHGYYVAMWTFVPALVVALAYAMLGEGIVRSLLAGELPANFQSMPSVELDVYLDSIARAAFDHGYGGADRVFSAIANRFLELQGMVKASAIGLALISAACGFFLARRKVAPSFRARNRVEGGIELFLFLCAGIAIATTVGIVASLLYESLRFFSEIPFWDFLFGTRWNAQTSAEFGALPLFYGTFMIALIAMLIAAPVGLFAAIYLSEYAGPTVRAWVKPVLEVLAGIPTVVYGFFALLVVAPAIRAVAVWINMTLMSAGITAEPLLAAQPTSALAAGLVMGIMVIPFVSSLSDDVINAVPQTLRDAAYAMGATKSETVKHVVLPAALPGIIASLLLAVSRAIGETMIVVMAAGQRARISPDPTADLTTITVQIVALLTGETEFDSPKTLSAFALGLVLFVITLFFNLIALRVVQKYREKYD</sequence>
<dbReference type="GO" id="GO:0006817">
    <property type="term" value="P:phosphate ion transport"/>
    <property type="evidence" value="ECO:0007669"/>
    <property type="project" value="UniProtKB-KW"/>
</dbReference>
<dbReference type="Pfam" id="PF12501">
    <property type="entry name" value="DUF3708"/>
    <property type="match status" value="1"/>
</dbReference>
<dbReference type="InterPro" id="IPR035906">
    <property type="entry name" value="MetI-like_sf"/>
</dbReference>
<feature type="transmembrane region" description="Helical" evidence="5">
    <location>
        <begin position="442"/>
        <end position="464"/>
    </location>
</feature>
<feature type="transmembrane region" description="Helical" evidence="5">
    <location>
        <begin position="52"/>
        <end position="74"/>
    </location>
</feature>
<dbReference type="PATRIC" id="fig|1280953.3.peg.2492"/>
<dbReference type="Proteomes" id="UP000024942">
    <property type="component" value="Unassembled WGS sequence"/>
</dbReference>
<dbReference type="NCBIfam" id="TIGR02138">
    <property type="entry name" value="phosphate_pstC"/>
    <property type="match status" value="1"/>
</dbReference>
<name>A0A059G5A9_9PROT</name>
<feature type="transmembrane region" description="Helical" evidence="5">
    <location>
        <begin position="372"/>
        <end position="393"/>
    </location>
</feature>
<comment type="subcellular location">
    <subcellularLocation>
        <location evidence="6">Cell inner membrane</location>
        <topology evidence="6">Multi-pass membrane protein</topology>
    </subcellularLocation>
    <subcellularLocation>
        <location evidence="1 5">Cell membrane</location>
        <topology evidence="1 5">Multi-pass membrane protein</topology>
    </subcellularLocation>
</comment>
<dbReference type="InterPro" id="IPR022182">
    <property type="entry name" value="PstC_N"/>
</dbReference>
<evidence type="ECO:0000256" key="3">
    <source>
        <dbReference type="ARBA" id="ARBA00022989"/>
    </source>
</evidence>
<dbReference type="PANTHER" id="PTHR42727">
    <property type="entry name" value="PHOSPHATE TRANSPORT SYSTEM PERMEASE PROTEIN"/>
    <property type="match status" value="1"/>
</dbReference>
<keyword evidence="6" id="KW-1003">Cell membrane</keyword>
<keyword evidence="3 5" id="KW-1133">Transmembrane helix</keyword>
<dbReference type="AlphaFoldDB" id="A0A059G5A9"/>
<feature type="transmembrane region" description="Helical" evidence="5">
    <location>
        <begin position="175"/>
        <end position="197"/>
    </location>
</feature>
<keyword evidence="6" id="KW-0592">Phosphate transport</keyword>
<dbReference type="SUPFAM" id="SSF161098">
    <property type="entry name" value="MetI-like"/>
    <property type="match status" value="1"/>
</dbReference>
<evidence type="ECO:0000313" key="9">
    <source>
        <dbReference type="Proteomes" id="UP000024942"/>
    </source>
</evidence>
<evidence type="ECO:0000313" key="8">
    <source>
        <dbReference type="EMBL" id="KDA02001.1"/>
    </source>
</evidence>
<dbReference type="RefSeq" id="WP_084146292.1">
    <property type="nucleotide sequence ID" value="NZ_ARYL01000018.1"/>
</dbReference>
<evidence type="ECO:0000259" key="7">
    <source>
        <dbReference type="PROSITE" id="PS50928"/>
    </source>
</evidence>
<dbReference type="Gene3D" id="1.10.3720.10">
    <property type="entry name" value="MetI-like"/>
    <property type="match status" value="1"/>
</dbReference>
<accession>A0A059G5A9</accession>
<dbReference type="InterPro" id="IPR000515">
    <property type="entry name" value="MetI-like"/>
</dbReference>
<gene>
    <name evidence="8" type="ORF">HOC_12368</name>
</gene>
<dbReference type="GO" id="GO:0005315">
    <property type="term" value="F:phosphate transmembrane transporter activity"/>
    <property type="evidence" value="ECO:0007669"/>
    <property type="project" value="InterPro"/>
</dbReference>
<dbReference type="InterPro" id="IPR011864">
    <property type="entry name" value="Phosphate_PstC"/>
</dbReference>
<comment type="function">
    <text evidence="6">Part of the binding-protein-dependent transport system for phosphate; probably responsible for the translocation of the substrate across the membrane.</text>
</comment>
<evidence type="ECO:0000256" key="5">
    <source>
        <dbReference type="RuleBase" id="RU363032"/>
    </source>
</evidence>
<feature type="transmembrane region" description="Helical" evidence="5">
    <location>
        <begin position="138"/>
        <end position="155"/>
    </location>
</feature>
<feature type="transmembrane region" description="Helical" evidence="5">
    <location>
        <begin position="316"/>
        <end position="339"/>
    </location>
</feature>
<organism evidence="8 9">
    <name type="scientific">Hyphomonas oceanitis SCH89</name>
    <dbReference type="NCBI Taxonomy" id="1280953"/>
    <lineage>
        <taxon>Bacteria</taxon>
        <taxon>Pseudomonadati</taxon>
        <taxon>Pseudomonadota</taxon>
        <taxon>Alphaproteobacteria</taxon>
        <taxon>Hyphomonadales</taxon>
        <taxon>Hyphomonadaceae</taxon>
        <taxon>Hyphomonas</taxon>
    </lineage>
</organism>
<keyword evidence="4 5" id="KW-0472">Membrane</keyword>
<keyword evidence="9" id="KW-1185">Reference proteome</keyword>
<dbReference type="OrthoDB" id="9785113at2"/>
<proteinExistence type="inferred from homology"/>
<evidence type="ECO:0000256" key="1">
    <source>
        <dbReference type="ARBA" id="ARBA00004651"/>
    </source>
</evidence>